<gene>
    <name evidence="1" type="ORF">O181_015627</name>
</gene>
<dbReference type="Proteomes" id="UP000765509">
    <property type="component" value="Unassembled WGS sequence"/>
</dbReference>
<accession>A0A9Q3C2G4</accession>
<evidence type="ECO:0000313" key="1">
    <source>
        <dbReference type="EMBL" id="MBW0475912.1"/>
    </source>
</evidence>
<comment type="caution">
    <text evidence="1">The sequence shown here is derived from an EMBL/GenBank/DDBJ whole genome shotgun (WGS) entry which is preliminary data.</text>
</comment>
<organism evidence="1 2">
    <name type="scientific">Austropuccinia psidii MF-1</name>
    <dbReference type="NCBI Taxonomy" id="1389203"/>
    <lineage>
        <taxon>Eukaryota</taxon>
        <taxon>Fungi</taxon>
        <taxon>Dikarya</taxon>
        <taxon>Basidiomycota</taxon>
        <taxon>Pucciniomycotina</taxon>
        <taxon>Pucciniomycetes</taxon>
        <taxon>Pucciniales</taxon>
        <taxon>Sphaerophragmiaceae</taxon>
        <taxon>Austropuccinia</taxon>
    </lineage>
</organism>
<name>A0A9Q3C2G4_9BASI</name>
<reference evidence="1" key="1">
    <citation type="submission" date="2021-03" db="EMBL/GenBank/DDBJ databases">
        <title>Draft genome sequence of rust myrtle Austropuccinia psidii MF-1, a brazilian biotype.</title>
        <authorList>
            <person name="Quecine M.C."/>
            <person name="Pachon D.M.R."/>
            <person name="Bonatelli M.L."/>
            <person name="Correr F.H."/>
            <person name="Franceschini L.M."/>
            <person name="Leite T.F."/>
            <person name="Margarido G.R.A."/>
            <person name="Almeida C.A."/>
            <person name="Ferrarezi J.A."/>
            <person name="Labate C.A."/>
        </authorList>
    </citation>
    <scope>NUCLEOTIDE SEQUENCE</scope>
    <source>
        <strain evidence="1">MF-1</strain>
    </source>
</reference>
<protein>
    <submittedName>
        <fullName evidence="1">Uncharacterized protein</fullName>
    </submittedName>
</protein>
<dbReference type="EMBL" id="AVOT02004276">
    <property type="protein sequence ID" value="MBW0475912.1"/>
    <property type="molecule type" value="Genomic_DNA"/>
</dbReference>
<proteinExistence type="predicted"/>
<sequence length="290" mass="33721">MNLSNHLTLLCESYNHYVHYLMVIKHRSEISDLERTEHHHAKSVQIRRRNLQNARKSYALTHNFPKRYLDILDDINVHSEDEYIPQEQVFAIKTLPFRTENANAFFQHSDFYIHASNCQSRPKYPHCKRIRPEVPIISTVRGTPKNLPINFYKPEYFNKLTPDERWRAADFSQVAFLPANSYITDEMVLPGMEMPDQAFSNKHWATLTAQYDITHQIHLSASISDTESQNSIDDEPTINQHAKNEKEVFYDAIDANHLPGTCELDKSLVVAMDQVYMRDDAGPSNSEPNM</sequence>
<dbReference type="AlphaFoldDB" id="A0A9Q3C2G4"/>
<evidence type="ECO:0000313" key="2">
    <source>
        <dbReference type="Proteomes" id="UP000765509"/>
    </source>
</evidence>
<keyword evidence="2" id="KW-1185">Reference proteome</keyword>